<gene>
    <name evidence="1" type="ORF">SDC9_206172</name>
</gene>
<sequence>MEFDSEQIGDLLMTQRDLFRLNRRRAGINNAVGESASGCLQDEFCRAAACGLTDSDVAATFVAV</sequence>
<name>A0A645J4Z9_9ZZZZ</name>
<accession>A0A645J4Z9</accession>
<reference evidence="1" key="1">
    <citation type="submission" date="2019-08" db="EMBL/GenBank/DDBJ databases">
        <authorList>
            <person name="Kucharzyk K."/>
            <person name="Murdoch R.W."/>
            <person name="Higgins S."/>
            <person name="Loffler F."/>
        </authorList>
    </citation>
    <scope>NUCLEOTIDE SEQUENCE</scope>
</reference>
<protein>
    <submittedName>
        <fullName evidence="1">Uncharacterized protein</fullName>
    </submittedName>
</protein>
<dbReference type="AlphaFoldDB" id="A0A645J4Z9"/>
<comment type="caution">
    <text evidence="1">The sequence shown here is derived from an EMBL/GenBank/DDBJ whole genome shotgun (WGS) entry which is preliminary data.</text>
</comment>
<organism evidence="1">
    <name type="scientific">bioreactor metagenome</name>
    <dbReference type="NCBI Taxonomy" id="1076179"/>
    <lineage>
        <taxon>unclassified sequences</taxon>
        <taxon>metagenomes</taxon>
        <taxon>ecological metagenomes</taxon>
    </lineage>
</organism>
<evidence type="ECO:0000313" key="1">
    <source>
        <dbReference type="EMBL" id="MPN58467.1"/>
    </source>
</evidence>
<dbReference type="EMBL" id="VSSQ01131183">
    <property type="protein sequence ID" value="MPN58467.1"/>
    <property type="molecule type" value="Genomic_DNA"/>
</dbReference>
<proteinExistence type="predicted"/>